<dbReference type="GO" id="GO:0000166">
    <property type="term" value="F:nucleotide binding"/>
    <property type="evidence" value="ECO:0007669"/>
    <property type="project" value="UniProtKB-KW"/>
</dbReference>
<gene>
    <name evidence="9" type="ORF">BXZ70DRAFT_899809</name>
</gene>
<dbReference type="PANTHER" id="PTHR13734">
    <property type="entry name" value="TRNA-NUCLEOTIDYLTRANSFERASE"/>
    <property type="match status" value="1"/>
</dbReference>
<evidence type="ECO:0000259" key="8">
    <source>
        <dbReference type="Pfam" id="PF12627"/>
    </source>
</evidence>
<reference evidence="9" key="1">
    <citation type="journal article" date="2021" name="New Phytol.">
        <title>Evolutionary innovations through gain and loss of genes in the ectomycorrhizal Boletales.</title>
        <authorList>
            <person name="Wu G."/>
            <person name="Miyauchi S."/>
            <person name="Morin E."/>
            <person name="Kuo A."/>
            <person name="Drula E."/>
            <person name="Varga T."/>
            <person name="Kohler A."/>
            <person name="Feng B."/>
            <person name="Cao Y."/>
            <person name="Lipzen A."/>
            <person name="Daum C."/>
            <person name="Hundley H."/>
            <person name="Pangilinan J."/>
            <person name="Johnson J."/>
            <person name="Barry K."/>
            <person name="LaButti K."/>
            <person name="Ng V."/>
            <person name="Ahrendt S."/>
            <person name="Min B."/>
            <person name="Choi I.G."/>
            <person name="Park H."/>
            <person name="Plett J.M."/>
            <person name="Magnuson J."/>
            <person name="Spatafora J.W."/>
            <person name="Nagy L.G."/>
            <person name="Henrissat B."/>
            <person name="Grigoriev I.V."/>
            <person name="Yang Z.L."/>
            <person name="Xu J."/>
            <person name="Martin F.M."/>
        </authorList>
    </citation>
    <scope>NUCLEOTIDE SEQUENCE</scope>
    <source>
        <strain evidence="9">KKN 215</strain>
    </source>
</reference>
<dbReference type="GO" id="GO:0052929">
    <property type="term" value="F:ATP:3'-cytidine-cytidine-tRNA adenylyltransferase activity"/>
    <property type="evidence" value="ECO:0007669"/>
    <property type="project" value="TreeGrafter"/>
</dbReference>
<evidence type="ECO:0000256" key="3">
    <source>
        <dbReference type="ARBA" id="ARBA00022741"/>
    </source>
</evidence>
<keyword evidence="2 5" id="KW-0808">Transferase</keyword>
<comment type="similarity">
    <text evidence="1 5">Belongs to the tRNA nucleotidyltransferase/poly(A) polymerase family.</text>
</comment>
<dbReference type="Gene3D" id="3.30.460.10">
    <property type="entry name" value="Beta Polymerase, domain 2"/>
    <property type="match status" value="1"/>
</dbReference>
<dbReference type="PANTHER" id="PTHR13734:SF5">
    <property type="entry name" value="CCA TRNA NUCLEOTIDYLTRANSFERASE, MITOCHONDRIAL"/>
    <property type="match status" value="1"/>
</dbReference>
<comment type="caution">
    <text evidence="9">The sequence shown here is derived from an EMBL/GenBank/DDBJ whole genome shotgun (WGS) entry which is preliminary data.</text>
</comment>
<dbReference type="AlphaFoldDB" id="A0A8K0XLL6"/>
<dbReference type="EMBL" id="JAEVFJ010000042">
    <property type="protein sequence ID" value="KAH8086611.1"/>
    <property type="molecule type" value="Genomic_DNA"/>
</dbReference>
<evidence type="ECO:0000259" key="7">
    <source>
        <dbReference type="Pfam" id="PF01743"/>
    </source>
</evidence>
<evidence type="ECO:0000256" key="6">
    <source>
        <dbReference type="SAM" id="MobiDB-lite"/>
    </source>
</evidence>
<evidence type="ECO:0000313" key="9">
    <source>
        <dbReference type="EMBL" id="KAH8086611.1"/>
    </source>
</evidence>
<dbReference type="InterPro" id="IPR032828">
    <property type="entry name" value="PolyA_RNA-bd"/>
</dbReference>
<protein>
    <recommendedName>
        <fullName evidence="11">Poly A polymerase head domain-containing protein</fullName>
    </recommendedName>
</protein>
<dbReference type="FunFam" id="3.30.460.10:FF:000019">
    <property type="entry name" value="tRNA nucleotidyltransferase cca2"/>
    <property type="match status" value="1"/>
</dbReference>
<keyword evidence="3" id="KW-0547">Nucleotide-binding</keyword>
<evidence type="ECO:0000256" key="1">
    <source>
        <dbReference type="ARBA" id="ARBA00007265"/>
    </source>
</evidence>
<name>A0A8K0XLL6_9AGAR</name>
<keyword evidence="4 5" id="KW-0694">RNA-binding</keyword>
<dbReference type="SUPFAM" id="SSF81891">
    <property type="entry name" value="Poly A polymerase C-terminal region-like"/>
    <property type="match status" value="1"/>
</dbReference>
<sequence length="576" mass="64447">MSRSISFRTRTHARIQFPEHPNVQLTEQENDLYTLLDECVTWMKHEKGIDTSCRVAGGWVRDKLLGSPSNDIDIALESIMGVSFAEHLVEFCSNVKKMEVEKIAKIESNPDRSKHLETARTTVLGLELDLVNLRNEEYAEDSRIPTQVTFGTPLQDALRRDITINALFYNVHSRSVEDFTERGLPDLRNGVIRTPLAPRETFMDDPLRVLRCIRFASRLGFELDPELETSTRDPEIQEALRDKISRERVGEEIDKMMKGRDPLRAIQLIHNLSLYDPIFHIPASVATELSSHPAPSHVAFAAASLLHVVTQGDDALPALHPLLKEVMKDKATQARLYLACALRPFHGIAYQDKKKKTVPAVDAAIRESTKLGTQNHYLDGIPILFAAADRLRQPAIETYIGSETERVSIGLILKDRRMHNPHTGSYWPSSLLFSLICELVPLWDPTSDVLDSVRATERINAYNAFVSRTEELDLLRTVEAKSMLDGHDVVRILDAGKAGPWMTEVLHKVTVWELDNPSGTKEDCEAWLRAEHASGVIQIPAPPATGGRQQKVKVKRGNGTGVASAPKKPKIGGDQV</sequence>
<dbReference type="InterPro" id="IPR043519">
    <property type="entry name" value="NT_sf"/>
</dbReference>
<dbReference type="CDD" id="cd05398">
    <property type="entry name" value="NT_ClassII-CCAase"/>
    <property type="match status" value="1"/>
</dbReference>
<evidence type="ECO:0000256" key="5">
    <source>
        <dbReference type="RuleBase" id="RU003953"/>
    </source>
</evidence>
<dbReference type="Proteomes" id="UP000813824">
    <property type="component" value="Unassembled WGS sequence"/>
</dbReference>
<dbReference type="OrthoDB" id="445712at2759"/>
<dbReference type="GO" id="GO:0003723">
    <property type="term" value="F:RNA binding"/>
    <property type="evidence" value="ECO:0007669"/>
    <property type="project" value="UniProtKB-KW"/>
</dbReference>
<feature type="region of interest" description="Disordered" evidence="6">
    <location>
        <begin position="539"/>
        <end position="576"/>
    </location>
</feature>
<dbReference type="GO" id="GO:0001680">
    <property type="term" value="P:tRNA 3'-terminal CCA addition"/>
    <property type="evidence" value="ECO:0007669"/>
    <property type="project" value="TreeGrafter"/>
</dbReference>
<keyword evidence="10" id="KW-1185">Reference proteome</keyword>
<organism evidence="9 10">
    <name type="scientific">Cristinia sonorae</name>
    <dbReference type="NCBI Taxonomy" id="1940300"/>
    <lineage>
        <taxon>Eukaryota</taxon>
        <taxon>Fungi</taxon>
        <taxon>Dikarya</taxon>
        <taxon>Basidiomycota</taxon>
        <taxon>Agaricomycotina</taxon>
        <taxon>Agaricomycetes</taxon>
        <taxon>Agaricomycetidae</taxon>
        <taxon>Agaricales</taxon>
        <taxon>Pleurotineae</taxon>
        <taxon>Stephanosporaceae</taxon>
        <taxon>Cristinia</taxon>
    </lineage>
</organism>
<dbReference type="GO" id="GO:0005739">
    <property type="term" value="C:mitochondrion"/>
    <property type="evidence" value="ECO:0007669"/>
    <property type="project" value="UniProtKB-ARBA"/>
</dbReference>
<evidence type="ECO:0000256" key="4">
    <source>
        <dbReference type="ARBA" id="ARBA00022884"/>
    </source>
</evidence>
<evidence type="ECO:0000256" key="2">
    <source>
        <dbReference type="ARBA" id="ARBA00022679"/>
    </source>
</evidence>
<dbReference type="InterPro" id="IPR002646">
    <property type="entry name" value="PolA_pol_head_dom"/>
</dbReference>
<dbReference type="Gene3D" id="1.10.3090.10">
    <property type="entry name" value="cca-adding enzyme, domain 2"/>
    <property type="match status" value="1"/>
</dbReference>
<accession>A0A8K0XLL6</accession>
<dbReference type="SUPFAM" id="SSF81301">
    <property type="entry name" value="Nucleotidyltransferase"/>
    <property type="match status" value="1"/>
</dbReference>
<feature type="domain" description="Poly A polymerase head" evidence="7">
    <location>
        <begin position="53"/>
        <end position="193"/>
    </location>
</feature>
<dbReference type="Pfam" id="PF12627">
    <property type="entry name" value="PolyA_pol_RNAbd"/>
    <property type="match status" value="1"/>
</dbReference>
<dbReference type="Pfam" id="PF01743">
    <property type="entry name" value="PolyA_pol"/>
    <property type="match status" value="1"/>
</dbReference>
<feature type="domain" description="tRNA nucleotidyltransferase/poly(A) polymerase RNA and SrmB- binding" evidence="8">
    <location>
        <begin position="242"/>
        <end position="279"/>
    </location>
</feature>
<evidence type="ECO:0000313" key="10">
    <source>
        <dbReference type="Proteomes" id="UP000813824"/>
    </source>
</evidence>
<dbReference type="GO" id="GO:0052927">
    <property type="term" value="F:CC tRNA cytidylyltransferase activity"/>
    <property type="evidence" value="ECO:0007669"/>
    <property type="project" value="TreeGrafter"/>
</dbReference>
<proteinExistence type="inferred from homology"/>
<evidence type="ECO:0008006" key="11">
    <source>
        <dbReference type="Google" id="ProtNLM"/>
    </source>
</evidence>